<dbReference type="InterPro" id="IPR020894">
    <property type="entry name" value="Cadherin_CS"/>
</dbReference>
<dbReference type="GO" id="GO:0007156">
    <property type="term" value="P:homophilic cell adhesion via plasma membrane adhesion molecules"/>
    <property type="evidence" value="ECO:0007669"/>
    <property type="project" value="InterPro"/>
</dbReference>
<feature type="compositionally biased region" description="Low complexity" evidence="9">
    <location>
        <begin position="112"/>
        <end position="124"/>
    </location>
</feature>
<feature type="domain" description="Cadherin" evidence="12">
    <location>
        <begin position="477"/>
        <end position="595"/>
    </location>
</feature>
<evidence type="ECO:0000313" key="13">
    <source>
        <dbReference type="EMBL" id="RWS12551.1"/>
    </source>
</evidence>
<evidence type="ECO:0000256" key="7">
    <source>
        <dbReference type="ARBA" id="ARBA00023136"/>
    </source>
</evidence>
<keyword evidence="2 10" id="KW-0812">Transmembrane</keyword>
<dbReference type="PROSITE" id="PS00232">
    <property type="entry name" value="CADHERIN_1"/>
    <property type="match status" value="1"/>
</dbReference>
<feature type="region of interest" description="Disordered" evidence="9">
    <location>
        <begin position="79"/>
        <end position="175"/>
    </location>
</feature>
<feature type="signal peptide" evidence="11">
    <location>
        <begin position="1"/>
        <end position="19"/>
    </location>
</feature>
<evidence type="ECO:0000256" key="5">
    <source>
        <dbReference type="ARBA" id="ARBA00022889"/>
    </source>
</evidence>
<dbReference type="GO" id="GO:0005911">
    <property type="term" value="C:cell-cell junction"/>
    <property type="evidence" value="ECO:0007669"/>
    <property type="project" value="TreeGrafter"/>
</dbReference>
<dbReference type="EMBL" id="NCKU01001020">
    <property type="protein sequence ID" value="RWS13339.1"/>
    <property type="molecule type" value="Genomic_DNA"/>
</dbReference>
<keyword evidence="5" id="KW-0130">Cell adhesion</keyword>
<dbReference type="STRING" id="1965070.A0A3S3Q298"/>
<dbReference type="EMBL" id="NCKU01001018">
    <property type="protein sequence ID" value="RWS13346.1"/>
    <property type="molecule type" value="Genomic_DNA"/>
</dbReference>
<dbReference type="OrthoDB" id="6510378at2759"/>
<feature type="chain" id="PRO_5036094768" evidence="11">
    <location>
        <begin position="20"/>
        <end position="1360"/>
    </location>
</feature>
<feature type="domain" description="Cadherin" evidence="12">
    <location>
        <begin position="637"/>
        <end position="694"/>
    </location>
</feature>
<gene>
    <name evidence="16" type="ORF">B4U79_12318</name>
    <name evidence="13" type="ORF">B4U79_13364</name>
    <name evidence="14" type="ORF">B4U79_14122</name>
    <name evidence="15" type="ORF">B4U79_15630</name>
</gene>
<feature type="compositionally biased region" description="Basic and acidic residues" evidence="9">
    <location>
        <begin position="975"/>
        <end position="989"/>
    </location>
</feature>
<evidence type="ECO:0000256" key="8">
    <source>
        <dbReference type="PROSITE-ProRule" id="PRU00043"/>
    </source>
</evidence>
<keyword evidence="11" id="KW-0732">Signal</keyword>
<comment type="subcellular location">
    <subcellularLocation>
        <location evidence="1">Membrane</location>
    </subcellularLocation>
</comment>
<feature type="transmembrane region" description="Helical" evidence="10">
    <location>
        <begin position="909"/>
        <end position="935"/>
    </location>
</feature>
<name>A0A3S3Q298_9ACAR</name>
<dbReference type="PANTHER" id="PTHR24025">
    <property type="entry name" value="DESMOGLEIN FAMILY MEMBER"/>
    <property type="match status" value="1"/>
</dbReference>
<feature type="domain" description="Cadherin" evidence="12">
    <location>
        <begin position="351"/>
        <end position="476"/>
    </location>
</feature>
<evidence type="ECO:0000256" key="6">
    <source>
        <dbReference type="ARBA" id="ARBA00022989"/>
    </source>
</evidence>
<organism evidence="13 17">
    <name type="scientific">Dinothrombium tinctorium</name>
    <dbReference type="NCBI Taxonomy" id="1965070"/>
    <lineage>
        <taxon>Eukaryota</taxon>
        <taxon>Metazoa</taxon>
        <taxon>Ecdysozoa</taxon>
        <taxon>Arthropoda</taxon>
        <taxon>Chelicerata</taxon>
        <taxon>Arachnida</taxon>
        <taxon>Acari</taxon>
        <taxon>Acariformes</taxon>
        <taxon>Trombidiformes</taxon>
        <taxon>Prostigmata</taxon>
        <taxon>Anystina</taxon>
        <taxon>Parasitengona</taxon>
        <taxon>Trombidioidea</taxon>
        <taxon>Trombidiidae</taxon>
        <taxon>Dinothrombium</taxon>
    </lineage>
</organism>
<dbReference type="GO" id="GO:0005886">
    <property type="term" value="C:plasma membrane"/>
    <property type="evidence" value="ECO:0007669"/>
    <property type="project" value="InterPro"/>
</dbReference>
<dbReference type="Pfam" id="PF00028">
    <property type="entry name" value="Cadherin"/>
    <property type="match status" value="1"/>
</dbReference>
<dbReference type="PROSITE" id="PS50268">
    <property type="entry name" value="CADHERIN_2"/>
    <property type="match status" value="5"/>
</dbReference>
<dbReference type="InterPro" id="IPR050971">
    <property type="entry name" value="Cadherin-domain_protein"/>
</dbReference>
<reference evidence="13 17" key="1">
    <citation type="journal article" date="2018" name="Gigascience">
        <title>Genomes of trombidid mites reveal novel predicted allergens and laterally-transferred genes associated with secondary metabolism.</title>
        <authorList>
            <person name="Dong X."/>
            <person name="Chaisiri K."/>
            <person name="Xia D."/>
            <person name="Armstrong S.D."/>
            <person name="Fang Y."/>
            <person name="Donnelly M.J."/>
            <person name="Kadowaki T."/>
            <person name="McGarry J.W."/>
            <person name="Darby A.C."/>
            <person name="Makepeace B.L."/>
        </authorList>
    </citation>
    <scope>NUCLEOTIDE SEQUENCE [LARGE SCALE GENOMIC DNA]</scope>
    <source>
        <strain evidence="13">UoL-WK</strain>
    </source>
</reference>
<dbReference type="InterPro" id="IPR015919">
    <property type="entry name" value="Cadherin-like_sf"/>
</dbReference>
<dbReference type="PANTHER" id="PTHR24025:SF23">
    <property type="entry name" value="NEURAL-CADHERIN"/>
    <property type="match status" value="1"/>
</dbReference>
<dbReference type="EMBL" id="NCKU01001279">
    <property type="protein sequence ID" value="RWS12551.1"/>
    <property type="molecule type" value="Genomic_DNA"/>
</dbReference>
<evidence type="ECO:0000313" key="16">
    <source>
        <dbReference type="EMBL" id="RWS13346.1"/>
    </source>
</evidence>
<accession>A0A3S3Q298</accession>
<dbReference type="SUPFAM" id="SSF49313">
    <property type="entry name" value="Cadherin-like"/>
    <property type="match status" value="4"/>
</dbReference>
<feature type="region of interest" description="Disordered" evidence="9">
    <location>
        <begin position="1133"/>
        <end position="1184"/>
    </location>
</feature>
<feature type="compositionally biased region" description="Polar residues" evidence="9">
    <location>
        <begin position="136"/>
        <end position="158"/>
    </location>
</feature>
<dbReference type="SMART" id="SM00112">
    <property type="entry name" value="CA"/>
    <property type="match status" value="4"/>
</dbReference>
<feature type="compositionally biased region" description="Basic and acidic residues" evidence="9">
    <location>
        <begin position="164"/>
        <end position="175"/>
    </location>
</feature>
<comment type="caution">
    <text evidence="13">The sequence shown here is derived from an EMBL/GenBank/DDBJ whole genome shotgun (WGS) entry which is preliminary data.</text>
</comment>
<feature type="region of interest" description="Disordered" evidence="9">
    <location>
        <begin position="1227"/>
        <end position="1328"/>
    </location>
</feature>
<dbReference type="Proteomes" id="UP000285301">
    <property type="component" value="Unassembled WGS sequence"/>
</dbReference>
<feature type="compositionally biased region" description="Basic and acidic residues" evidence="9">
    <location>
        <begin position="1292"/>
        <end position="1311"/>
    </location>
</feature>
<keyword evidence="7 10" id="KW-0472">Membrane</keyword>
<feature type="region of interest" description="Disordered" evidence="9">
    <location>
        <begin position="974"/>
        <end position="1003"/>
    </location>
</feature>
<dbReference type="EMBL" id="NCKU01001276">
    <property type="protein sequence ID" value="RWS12562.1"/>
    <property type="molecule type" value="Genomic_DNA"/>
</dbReference>
<feature type="domain" description="Cadherin" evidence="12">
    <location>
        <begin position="707"/>
        <end position="815"/>
    </location>
</feature>
<keyword evidence="17" id="KW-1185">Reference proteome</keyword>
<reference evidence="13" key="2">
    <citation type="submission" date="2018-11" db="EMBL/GenBank/DDBJ databases">
        <title>Trombidioid mite genomics.</title>
        <authorList>
            <person name="Dong X."/>
        </authorList>
    </citation>
    <scope>NUCLEOTIDE SEQUENCE</scope>
    <source>
        <strain evidence="13">UoL-WK</strain>
    </source>
</reference>
<feature type="compositionally biased region" description="Basic and acidic residues" evidence="9">
    <location>
        <begin position="1146"/>
        <end position="1156"/>
    </location>
</feature>
<sequence>MNRLFIVFFLSFAIQPICSKPHWWDYVPFGSDGSQTQVVGITSTPVEVKSHYEAYVNFENTTQVLVRNATSNESRALNAEDAAEAGGNNGTSSEPKAEMVETTTNKSKEVMNTTNSTPTTTASAHKSTAYVDSRENTSFADSSSRTIDILGTNSSTPQSTSYTDSHDDYSDENRDVSGEVKDFDTNIYNNSEDIAENLSLDGSKSESVFENRDTGDGTCNFWFFLVIAVTLFDGLFSNAPNIDYSHNMRVLKLPKSIKPGTIIYRLKGSDPDAEPLNFGIKGAVGRKLLDIVSVSFNEADVYLKSSLEETEYTVTIYVSDGKESTEVESTILVTQPTEPIKSAFIDLKPLFTISENAKSNETVGVIAVRERENSNLAVIFEMKVLQKRLSDLSETSHFVTFQNADKFSIRYIFGPKGTSTAVISLLKPLDYEKQKLYFVTVVAINGWTNESVDTRNIMTEKIVIAVEDVEDTPPRFETLPSVIKLTQENEAGNVVATVRAEDGDYGIQRPVEYQISKSAHSSIFAINRTTGEIHLTKSFDEIKSEVGVDNPFLVTIKAKEVSEKNDDENEDETLTTTTADLTVVLLSTVNNLPKFASEKLIAFIDENSPIGTAVKWKRDFVPRVTDLDSGINGSIILNSDTGLLKLESIKGIDRENVSEYTLNVEVRDDNGAGNQNVTTVKVKVLDSNDNEPKFLQSKYFSVLNEQGTDFIQRLIVKAIDKDEPGTANSNVTYEIIAGNIADKFSINAFTGEISIKHSEIERIDSEKIVSDNSAENLAQLIRLSVRAHDSGIPYRSSTTEVYIFNQNFVNRTVRFLLNGSERSLNQKWQEIERLLNSVTGAKVHVYSIHSPANEKAANPPSHSVVDAWVIYPVDSVADLRKVPLTSGKESVTTESNVQIASVHKSEYDVVFWVLVALIIITICFIILLLIILCIYCRTPKSKREKIIEIHKNGNFNVHESQSKAHMNGAIAHKASKADKRFGSKQERGRLSKNSVEVEDEVGDDSSYSPDLIRYAEGPSKTRRWKMSKRRVGPELLTQDTDDVEAGYFDNDYYMTNRNIPRKERSSFRDSHSNTGTFIMNQAEGSNRKTHLGVRQSDNSKKTEIMYIRSPVHSSYNENVRSVSENDMRFDDEETLFESEGSSFPRKKSEVNPEQHRRQVSFSDVKEAAPDSVSQKSLKFRSRRSVSQITLAGTVPEENEAAIVMSNKSSPSIHTSVKSRLSMNNVLPGSVESEESHSKTEPRVQTEVSETEKDVLKKGEIVGEVDKSRDVQSSAMEQKESVKETQTSEESEEKDKEKENTGENESLEKSDSDSGIGRSQIKKDLQLKNMDLMAKKSIFTIVYDTMRTDRIRSPESCPPSP</sequence>
<evidence type="ECO:0000256" key="11">
    <source>
        <dbReference type="SAM" id="SignalP"/>
    </source>
</evidence>
<dbReference type="GO" id="GO:0005509">
    <property type="term" value="F:calcium ion binding"/>
    <property type="evidence" value="ECO:0007669"/>
    <property type="project" value="UniProtKB-UniRule"/>
</dbReference>
<feature type="compositionally biased region" description="Basic and acidic residues" evidence="9">
    <location>
        <begin position="1233"/>
        <end position="1269"/>
    </location>
</feature>
<dbReference type="CDD" id="cd11304">
    <property type="entry name" value="Cadherin_repeat"/>
    <property type="match status" value="5"/>
</dbReference>
<keyword evidence="4 8" id="KW-0106">Calcium</keyword>
<protein>
    <submittedName>
        <fullName evidence="13">Cadherin-86C-like protein</fullName>
    </submittedName>
</protein>
<evidence type="ECO:0000256" key="1">
    <source>
        <dbReference type="ARBA" id="ARBA00004370"/>
    </source>
</evidence>
<evidence type="ECO:0000256" key="10">
    <source>
        <dbReference type="SAM" id="Phobius"/>
    </source>
</evidence>
<evidence type="ECO:0000256" key="2">
    <source>
        <dbReference type="ARBA" id="ARBA00022692"/>
    </source>
</evidence>
<evidence type="ECO:0000256" key="9">
    <source>
        <dbReference type="SAM" id="MobiDB-lite"/>
    </source>
</evidence>
<evidence type="ECO:0000256" key="3">
    <source>
        <dbReference type="ARBA" id="ARBA00022737"/>
    </source>
</evidence>
<dbReference type="Gene3D" id="2.60.40.60">
    <property type="entry name" value="Cadherins"/>
    <property type="match status" value="5"/>
</dbReference>
<proteinExistence type="predicted"/>
<keyword evidence="3" id="KW-0677">Repeat</keyword>
<dbReference type="PRINTS" id="PR00205">
    <property type="entry name" value="CADHERIN"/>
</dbReference>
<evidence type="ECO:0000259" key="12">
    <source>
        <dbReference type="PROSITE" id="PS50268"/>
    </source>
</evidence>
<evidence type="ECO:0000313" key="14">
    <source>
        <dbReference type="EMBL" id="RWS12562.1"/>
    </source>
</evidence>
<dbReference type="InterPro" id="IPR002126">
    <property type="entry name" value="Cadherin-like_dom"/>
</dbReference>
<evidence type="ECO:0000313" key="15">
    <source>
        <dbReference type="EMBL" id="RWS13339.1"/>
    </source>
</evidence>
<keyword evidence="6 10" id="KW-1133">Transmembrane helix</keyword>
<evidence type="ECO:0000313" key="17">
    <source>
        <dbReference type="Proteomes" id="UP000285301"/>
    </source>
</evidence>
<evidence type="ECO:0000256" key="4">
    <source>
        <dbReference type="ARBA" id="ARBA00022837"/>
    </source>
</evidence>
<feature type="domain" description="Cadherin" evidence="12">
    <location>
        <begin position="245"/>
        <end position="351"/>
    </location>
</feature>